<protein>
    <submittedName>
        <fullName evidence="3">Glutathione S-transferase</fullName>
    </submittedName>
</protein>
<dbReference type="AlphaFoldDB" id="A0A7M2YZ23"/>
<dbReference type="InterPro" id="IPR004045">
    <property type="entry name" value="Glutathione_S-Trfase_N"/>
</dbReference>
<accession>A0A7M2YZ23</accession>
<dbReference type="SFLD" id="SFLDS00019">
    <property type="entry name" value="Glutathione_Transferase_(cytos"/>
    <property type="match status" value="1"/>
</dbReference>
<dbReference type="PROSITE" id="PS50404">
    <property type="entry name" value="GST_NTER"/>
    <property type="match status" value="1"/>
</dbReference>
<organism evidence="3 4">
    <name type="scientific">Gaiella occulta</name>
    <dbReference type="NCBI Taxonomy" id="1002870"/>
    <lineage>
        <taxon>Bacteria</taxon>
        <taxon>Bacillati</taxon>
        <taxon>Actinomycetota</taxon>
        <taxon>Thermoleophilia</taxon>
        <taxon>Gaiellales</taxon>
        <taxon>Gaiellaceae</taxon>
        <taxon>Gaiella</taxon>
    </lineage>
</organism>
<dbReference type="PANTHER" id="PTHR44051">
    <property type="entry name" value="GLUTATHIONE S-TRANSFERASE-RELATED"/>
    <property type="match status" value="1"/>
</dbReference>
<dbReference type="PROSITE" id="PS50405">
    <property type="entry name" value="GST_CTER"/>
    <property type="match status" value="1"/>
</dbReference>
<proteinExistence type="predicted"/>
<sequence length="205" mass="22909">MCESCGVLLYNSAVSGNCYKVRLLAAQLDVPLELHELSVVDRSDRAEVLGGLNPALRVPTLVLDDGRPLAESNAILWYLGDGTRFVPEDRYERAQVLQWQFFEQYVHEPSIAVVRFLVAYSGEAEKHAQRIAERTAHGYVALDAMEAHLTGRSFLVAERYTLADISLYAYTHVAHEGRFDLAPYPAVRAWLDRVASQPGHIPIDA</sequence>
<evidence type="ECO:0000259" key="2">
    <source>
        <dbReference type="PROSITE" id="PS50405"/>
    </source>
</evidence>
<dbReference type="SUPFAM" id="SSF47616">
    <property type="entry name" value="GST C-terminal domain-like"/>
    <property type="match status" value="1"/>
</dbReference>
<dbReference type="Proteomes" id="UP000254134">
    <property type="component" value="Unassembled WGS sequence"/>
</dbReference>
<dbReference type="InterPro" id="IPR004046">
    <property type="entry name" value="GST_C"/>
</dbReference>
<reference evidence="4" key="2">
    <citation type="journal article" date="2019" name="MicrobiologyOpen">
        <title>High-quality draft genome sequence of Gaiella occulta isolated from a 150 meter deep mineral water borehole and comparison with the genome sequences of other deep-branching lineages of the phylum Actinobacteria.</title>
        <authorList>
            <person name="Severino R."/>
            <person name="Froufe H.J.C."/>
            <person name="Barroso C."/>
            <person name="Albuquerque L."/>
            <person name="Lobo-da-Cunha A."/>
            <person name="da Costa M.S."/>
            <person name="Egas C."/>
        </authorList>
    </citation>
    <scope>NUCLEOTIDE SEQUENCE [LARGE SCALE GENOMIC DNA]</scope>
    <source>
        <strain evidence="4">F2-233</strain>
    </source>
</reference>
<evidence type="ECO:0000313" key="3">
    <source>
        <dbReference type="EMBL" id="RDI74737.1"/>
    </source>
</evidence>
<reference evidence="3 4" key="1">
    <citation type="submission" date="2018-07" db="EMBL/GenBank/DDBJ databases">
        <title>High-quality-draft genome sequence of Gaiella occulta.</title>
        <authorList>
            <person name="Severino R."/>
            <person name="Froufe H.J.C."/>
            <person name="Rainey F.A."/>
            <person name="Barroso C."/>
            <person name="Albuquerque L."/>
            <person name="Lobo-Da-Cunha A."/>
            <person name="Da Costa M.S."/>
            <person name="Egas C."/>
        </authorList>
    </citation>
    <scope>NUCLEOTIDE SEQUENCE [LARGE SCALE GENOMIC DNA]</scope>
    <source>
        <strain evidence="3 4">F2-233</strain>
    </source>
</reference>
<dbReference type="Gene3D" id="1.20.1050.10">
    <property type="match status" value="1"/>
</dbReference>
<dbReference type="PANTHER" id="PTHR44051:SF2">
    <property type="entry name" value="HYPOTHETICAL GLUTATHIONE S-TRANSFERASE LIKE PROTEIN"/>
    <property type="match status" value="1"/>
</dbReference>
<keyword evidence="3" id="KW-0808">Transferase</keyword>
<evidence type="ECO:0000259" key="1">
    <source>
        <dbReference type="PROSITE" id="PS50404"/>
    </source>
</evidence>
<keyword evidence="4" id="KW-1185">Reference proteome</keyword>
<evidence type="ECO:0000313" key="4">
    <source>
        <dbReference type="Proteomes" id="UP000254134"/>
    </source>
</evidence>
<dbReference type="GO" id="GO:0016740">
    <property type="term" value="F:transferase activity"/>
    <property type="evidence" value="ECO:0007669"/>
    <property type="project" value="UniProtKB-KW"/>
</dbReference>
<comment type="caution">
    <text evidence="3">The sequence shown here is derived from an EMBL/GenBank/DDBJ whole genome shotgun (WGS) entry which is preliminary data.</text>
</comment>
<dbReference type="InterPro" id="IPR010987">
    <property type="entry name" value="Glutathione-S-Trfase_C-like"/>
</dbReference>
<feature type="domain" description="GST N-terminal" evidence="1">
    <location>
        <begin position="5"/>
        <end position="87"/>
    </location>
</feature>
<dbReference type="EMBL" id="QQZY01000003">
    <property type="protein sequence ID" value="RDI74737.1"/>
    <property type="molecule type" value="Genomic_DNA"/>
</dbReference>
<gene>
    <name evidence="3" type="ORF">Gocc_1626</name>
</gene>
<name>A0A7M2YZ23_9ACTN</name>
<dbReference type="Gene3D" id="3.40.30.10">
    <property type="entry name" value="Glutaredoxin"/>
    <property type="match status" value="1"/>
</dbReference>
<dbReference type="InterPro" id="IPR036249">
    <property type="entry name" value="Thioredoxin-like_sf"/>
</dbReference>
<dbReference type="SFLD" id="SFLDG00358">
    <property type="entry name" value="Main_(cytGST)"/>
    <property type="match status" value="1"/>
</dbReference>
<dbReference type="Pfam" id="PF13409">
    <property type="entry name" value="GST_N_2"/>
    <property type="match status" value="1"/>
</dbReference>
<dbReference type="InterPro" id="IPR040079">
    <property type="entry name" value="Glutathione_S-Trfase"/>
</dbReference>
<dbReference type="Pfam" id="PF00043">
    <property type="entry name" value="GST_C"/>
    <property type="match status" value="1"/>
</dbReference>
<feature type="domain" description="GST C-terminal" evidence="2">
    <location>
        <begin position="89"/>
        <end position="205"/>
    </location>
</feature>
<dbReference type="InterPro" id="IPR036282">
    <property type="entry name" value="Glutathione-S-Trfase_C_sf"/>
</dbReference>
<dbReference type="OrthoDB" id="9770408at2"/>
<dbReference type="SUPFAM" id="SSF52833">
    <property type="entry name" value="Thioredoxin-like"/>
    <property type="match status" value="1"/>
</dbReference>